<evidence type="ECO:0000313" key="2">
    <source>
        <dbReference type="EMBL" id="PRQ70891.1"/>
    </source>
</evidence>
<evidence type="ECO:0000313" key="3">
    <source>
        <dbReference type="Proteomes" id="UP000239560"/>
    </source>
</evidence>
<protein>
    <submittedName>
        <fullName evidence="2">Uncharacterized protein</fullName>
    </submittedName>
</protein>
<sequence length="284" mass="31828">MSAVDRGRERPKTHLGLNSKHQGKEPVHEPVPLLRMHAQVLPFESRRIDAHPVPSVVILPLHWDPVRVPRLIVEKGEVALVEVAVLLAREEGVSDGAVGHHAAPLCANNAVGILLGRVEFVDPAFAPLNRSLQRSDATLDVLYFLFDFTARHAAWSMCTGPTHLVRAVRANADHLRARRRPSSGTPQSRARSGRRRRRDDMIVFCARVGRRVGLVVGVIRRAAGRRNCTTAEQRGHVDAFKRKSEQYKRVEELAKKEGEGRERPTVLSIDDDKKNDPRRRTEGL</sequence>
<feature type="region of interest" description="Disordered" evidence="1">
    <location>
        <begin position="1"/>
        <end position="27"/>
    </location>
</feature>
<name>A0A2S9ZYS3_RHOTO</name>
<dbReference type="EMBL" id="LCTV02000014">
    <property type="protein sequence ID" value="PRQ70891.1"/>
    <property type="molecule type" value="Genomic_DNA"/>
</dbReference>
<comment type="caution">
    <text evidence="2">The sequence shown here is derived from an EMBL/GenBank/DDBJ whole genome shotgun (WGS) entry which is preliminary data.</text>
</comment>
<proteinExistence type="predicted"/>
<gene>
    <name evidence="2" type="ORF">AAT19DRAFT_11048</name>
</gene>
<feature type="region of interest" description="Disordered" evidence="1">
    <location>
        <begin position="252"/>
        <end position="284"/>
    </location>
</feature>
<reference evidence="2 3" key="1">
    <citation type="journal article" date="2018" name="Elife">
        <title>Functional genomics of lipid metabolism in the oleaginous yeast Rhodosporidium toruloides.</title>
        <authorList>
            <person name="Coradetti S.T."/>
            <person name="Pinel D."/>
            <person name="Geiselman G."/>
            <person name="Ito M."/>
            <person name="Mondo S."/>
            <person name="Reilly M.C."/>
            <person name="Cheng Y.F."/>
            <person name="Bauer S."/>
            <person name="Grigoriev I."/>
            <person name="Gladden J.M."/>
            <person name="Simmons B.A."/>
            <person name="Brem R."/>
            <person name="Arkin A.P."/>
            <person name="Skerker J.M."/>
        </authorList>
    </citation>
    <scope>NUCLEOTIDE SEQUENCE [LARGE SCALE GENOMIC DNA]</scope>
    <source>
        <strain evidence="2 3">NBRC 0880</strain>
    </source>
</reference>
<organism evidence="2 3">
    <name type="scientific">Rhodotorula toruloides</name>
    <name type="common">Yeast</name>
    <name type="synonym">Rhodosporidium toruloides</name>
    <dbReference type="NCBI Taxonomy" id="5286"/>
    <lineage>
        <taxon>Eukaryota</taxon>
        <taxon>Fungi</taxon>
        <taxon>Dikarya</taxon>
        <taxon>Basidiomycota</taxon>
        <taxon>Pucciniomycotina</taxon>
        <taxon>Microbotryomycetes</taxon>
        <taxon>Sporidiobolales</taxon>
        <taxon>Sporidiobolaceae</taxon>
        <taxon>Rhodotorula</taxon>
    </lineage>
</organism>
<feature type="region of interest" description="Disordered" evidence="1">
    <location>
        <begin position="176"/>
        <end position="195"/>
    </location>
</feature>
<accession>A0A2S9ZYS3</accession>
<dbReference type="AlphaFoldDB" id="A0A2S9ZYS3"/>
<dbReference type="Proteomes" id="UP000239560">
    <property type="component" value="Unassembled WGS sequence"/>
</dbReference>
<evidence type="ECO:0000256" key="1">
    <source>
        <dbReference type="SAM" id="MobiDB-lite"/>
    </source>
</evidence>
<feature type="compositionally biased region" description="Basic and acidic residues" evidence="1">
    <location>
        <begin position="1"/>
        <end position="12"/>
    </location>
</feature>